<evidence type="ECO:0000313" key="2">
    <source>
        <dbReference type="EMBL" id="GAA4470101.1"/>
    </source>
</evidence>
<comment type="caution">
    <text evidence="2">The sequence shown here is derived from an EMBL/GenBank/DDBJ whole genome shotgun (WGS) entry which is preliminary data.</text>
</comment>
<accession>A0ABP8NP53</accession>
<protein>
    <recommendedName>
        <fullName evidence="4">Outer membrane porin, OprD family</fullName>
    </recommendedName>
</protein>
<dbReference type="InterPro" id="IPR023614">
    <property type="entry name" value="Porin_dom_sf"/>
</dbReference>
<organism evidence="2 3">
    <name type="scientific">Nibrella saemangeumensis</name>
    <dbReference type="NCBI Taxonomy" id="1084526"/>
    <lineage>
        <taxon>Bacteria</taxon>
        <taxon>Pseudomonadati</taxon>
        <taxon>Bacteroidota</taxon>
        <taxon>Cytophagia</taxon>
        <taxon>Cytophagales</taxon>
        <taxon>Spirosomataceae</taxon>
        <taxon>Nibrella</taxon>
    </lineage>
</organism>
<dbReference type="Gene3D" id="2.40.160.10">
    <property type="entry name" value="Porin"/>
    <property type="match status" value="1"/>
</dbReference>
<dbReference type="Proteomes" id="UP001501175">
    <property type="component" value="Unassembled WGS sequence"/>
</dbReference>
<gene>
    <name evidence="2" type="ORF">GCM10023189_58170</name>
</gene>
<name>A0ABP8NP53_9BACT</name>
<feature type="signal peptide" evidence="1">
    <location>
        <begin position="1"/>
        <end position="23"/>
    </location>
</feature>
<evidence type="ECO:0000313" key="3">
    <source>
        <dbReference type="Proteomes" id="UP001501175"/>
    </source>
</evidence>
<keyword evidence="1" id="KW-0732">Signal</keyword>
<keyword evidence="3" id="KW-1185">Reference proteome</keyword>
<reference evidence="3" key="1">
    <citation type="journal article" date="2019" name="Int. J. Syst. Evol. Microbiol.">
        <title>The Global Catalogue of Microorganisms (GCM) 10K type strain sequencing project: providing services to taxonomists for standard genome sequencing and annotation.</title>
        <authorList>
            <consortium name="The Broad Institute Genomics Platform"/>
            <consortium name="The Broad Institute Genome Sequencing Center for Infectious Disease"/>
            <person name="Wu L."/>
            <person name="Ma J."/>
        </authorList>
    </citation>
    <scope>NUCLEOTIDE SEQUENCE [LARGE SCALE GENOMIC DNA]</scope>
    <source>
        <strain evidence="3">JCM 17927</strain>
    </source>
</reference>
<evidence type="ECO:0008006" key="4">
    <source>
        <dbReference type="Google" id="ProtNLM"/>
    </source>
</evidence>
<dbReference type="EMBL" id="BAABHD010000084">
    <property type="protein sequence ID" value="GAA4470101.1"/>
    <property type="molecule type" value="Genomic_DNA"/>
</dbReference>
<proteinExistence type="predicted"/>
<evidence type="ECO:0000256" key="1">
    <source>
        <dbReference type="SAM" id="SignalP"/>
    </source>
</evidence>
<feature type="chain" id="PRO_5046807041" description="Outer membrane porin, OprD family" evidence="1">
    <location>
        <begin position="24"/>
        <end position="458"/>
    </location>
</feature>
<dbReference type="RefSeq" id="WP_345249860.1">
    <property type="nucleotide sequence ID" value="NZ_BAABHD010000084.1"/>
</dbReference>
<sequence length="458" mass="50892">MTRRFPSFLLVFGLWATALTGRAEQPDTLTSGSPWLQRDRFPIRVRSLFMATDNQPGLTDAYAWGVGVGLGYQTPRLFNHLQLGGTAFFRANVLSSDLAARDPQTNAPNRYEVGLFDLQRPGSHALISRIEELYGRYHLAKKSSVTVGRQLPKSPFINAQDGRLSPTFAEGVSLEWGEWANTRVQVDYWRRMAPRSTVGWHGIGESIGLYPVGVDGSGRPSQYAGNTRSAGIFQLGLTHKLGLVVLQVWDTHVANVFNLAYVRADATLPGSGAGKWIAGLQLAREWATGNGGNADEAKAYMAPQNRSTIGSGRIGFQALHWAMHLNATRITAEGRFLMPREWGREPFYTFLFRERNEGFGDVIAFSTNLILMPVKRLKGEASVGYYQLPDVKNVALNKYGMPAYLQAHLSVNYRIVNGLDAQLVYLYKAAAGNTYDSARYVYNKVGMNQLNVMLNYHL</sequence>